<comment type="caution">
    <text evidence="1">The sequence shown here is derived from an EMBL/GenBank/DDBJ whole genome shotgun (WGS) entry which is preliminary data.</text>
</comment>
<gene>
    <name evidence="1" type="ORF">GUJ93_ZPchr0001g30467</name>
</gene>
<name>A0A8J5S9D8_ZIZPA</name>
<evidence type="ECO:0000313" key="1">
    <source>
        <dbReference type="EMBL" id="KAG8052761.1"/>
    </source>
</evidence>
<evidence type="ECO:0000313" key="2">
    <source>
        <dbReference type="Proteomes" id="UP000729402"/>
    </source>
</evidence>
<reference evidence="1" key="1">
    <citation type="journal article" date="2021" name="bioRxiv">
        <title>Whole Genome Assembly and Annotation of Northern Wild Rice, Zizania palustris L., Supports a Whole Genome Duplication in the Zizania Genus.</title>
        <authorList>
            <person name="Haas M."/>
            <person name="Kono T."/>
            <person name="Macchietto M."/>
            <person name="Millas R."/>
            <person name="McGilp L."/>
            <person name="Shao M."/>
            <person name="Duquette J."/>
            <person name="Hirsch C.N."/>
            <person name="Kimball J."/>
        </authorList>
    </citation>
    <scope>NUCLEOTIDE SEQUENCE</scope>
    <source>
        <tissue evidence="1">Fresh leaf tissue</tissue>
    </source>
</reference>
<keyword evidence="2" id="KW-1185">Reference proteome</keyword>
<reference evidence="1" key="2">
    <citation type="submission" date="2021-02" db="EMBL/GenBank/DDBJ databases">
        <authorList>
            <person name="Kimball J.A."/>
            <person name="Haas M.W."/>
            <person name="Macchietto M."/>
            <person name="Kono T."/>
            <person name="Duquette J."/>
            <person name="Shao M."/>
        </authorList>
    </citation>
    <scope>NUCLEOTIDE SEQUENCE</scope>
    <source>
        <tissue evidence="1">Fresh leaf tissue</tissue>
    </source>
</reference>
<dbReference type="AlphaFoldDB" id="A0A8J5S9D8"/>
<dbReference type="EMBL" id="JAAALK010000288">
    <property type="protein sequence ID" value="KAG8052761.1"/>
    <property type="molecule type" value="Genomic_DNA"/>
</dbReference>
<protein>
    <submittedName>
        <fullName evidence="1">Uncharacterized protein</fullName>
    </submittedName>
</protein>
<proteinExistence type="predicted"/>
<dbReference type="Proteomes" id="UP000729402">
    <property type="component" value="Unassembled WGS sequence"/>
</dbReference>
<sequence length="93" mass="9969">MRHAQIATIRCTAHGKEKSQRMSPVAPHQIPPAAELLLSSCLLRGLRLPGFDDATPSIPVVGTCPGALGIVDGTAILRRRLHARLPCLEKSRA</sequence>
<organism evidence="1 2">
    <name type="scientific">Zizania palustris</name>
    <name type="common">Northern wild rice</name>
    <dbReference type="NCBI Taxonomy" id="103762"/>
    <lineage>
        <taxon>Eukaryota</taxon>
        <taxon>Viridiplantae</taxon>
        <taxon>Streptophyta</taxon>
        <taxon>Embryophyta</taxon>
        <taxon>Tracheophyta</taxon>
        <taxon>Spermatophyta</taxon>
        <taxon>Magnoliopsida</taxon>
        <taxon>Liliopsida</taxon>
        <taxon>Poales</taxon>
        <taxon>Poaceae</taxon>
        <taxon>BOP clade</taxon>
        <taxon>Oryzoideae</taxon>
        <taxon>Oryzeae</taxon>
        <taxon>Zizaniinae</taxon>
        <taxon>Zizania</taxon>
    </lineage>
</organism>
<accession>A0A8J5S9D8</accession>